<evidence type="ECO:0000256" key="5">
    <source>
        <dbReference type="ARBA" id="ARBA00022692"/>
    </source>
</evidence>
<dbReference type="InterPro" id="IPR001463">
    <property type="entry name" value="Na/Ala_symport"/>
</dbReference>
<dbReference type="PANTHER" id="PTHR30330:SF7">
    <property type="entry name" value="SODIUM_PROTON-DEPENDENT ALANINE CARRIER PROTEIN YRBD-RELATED"/>
    <property type="match status" value="1"/>
</dbReference>
<evidence type="ECO:0000256" key="2">
    <source>
        <dbReference type="ARBA" id="ARBA00009261"/>
    </source>
</evidence>
<dbReference type="EMBL" id="AGCM01000124">
    <property type="protein sequence ID" value="EHM52734.1"/>
    <property type="molecule type" value="Genomic_DNA"/>
</dbReference>
<comment type="similarity">
    <text evidence="2">Belongs to the alanine or glycine:cation symporter (AGCS) (TC 2.A.25) family.</text>
</comment>
<organism evidence="9 10">
    <name type="scientific">Cardiobacterium valvarum F0432</name>
    <dbReference type="NCBI Taxonomy" id="797473"/>
    <lineage>
        <taxon>Bacteria</taxon>
        <taxon>Pseudomonadati</taxon>
        <taxon>Pseudomonadota</taxon>
        <taxon>Gammaproteobacteria</taxon>
        <taxon>Cardiobacteriales</taxon>
        <taxon>Cardiobacteriaceae</taxon>
        <taxon>Cardiobacterium</taxon>
    </lineage>
</organism>
<dbReference type="GO" id="GO:0005283">
    <property type="term" value="F:amino acid:sodium symporter activity"/>
    <property type="evidence" value="ECO:0007669"/>
    <property type="project" value="InterPro"/>
</dbReference>
<comment type="subcellular location">
    <subcellularLocation>
        <location evidence="1">Cell membrane</location>
        <topology evidence="1">Multi-pass membrane protein</topology>
    </subcellularLocation>
</comment>
<evidence type="ECO:0000256" key="7">
    <source>
        <dbReference type="ARBA" id="ARBA00023136"/>
    </source>
</evidence>
<evidence type="ECO:0000313" key="9">
    <source>
        <dbReference type="EMBL" id="EHM52734.1"/>
    </source>
</evidence>
<sequence>MCRLLLKSGGQSEHGISSFQAMTVSLSGRIGIGNIAAVAIGFGGPGVVFWMWLGTFFGAATAYVESTLAQIYKSRDPETGQHLGGPAYYFERYLGWKWYGIVFVISAVVAFSCSARRPTAWPTPWCRSSVKALLPIVALPVKSAFIA</sequence>
<gene>
    <name evidence="9" type="ORF">HMPREF9080_02144</name>
</gene>
<proteinExistence type="inferred from homology"/>
<evidence type="ECO:0000256" key="8">
    <source>
        <dbReference type="SAM" id="Phobius"/>
    </source>
</evidence>
<evidence type="ECO:0000256" key="6">
    <source>
        <dbReference type="ARBA" id="ARBA00022989"/>
    </source>
</evidence>
<dbReference type="STRING" id="797473.HMPREF9080_02144"/>
<feature type="transmembrane region" description="Helical" evidence="8">
    <location>
        <begin position="96"/>
        <end position="115"/>
    </location>
</feature>
<evidence type="ECO:0000256" key="1">
    <source>
        <dbReference type="ARBA" id="ARBA00004651"/>
    </source>
</evidence>
<keyword evidence="5 8" id="KW-0812">Transmembrane</keyword>
<dbReference type="AlphaFoldDB" id="G9ZH87"/>
<keyword evidence="6 8" id="KW-1133">Transmembrane helix</keyword>
<accession>G9ZH87</accession>
<reference evidence="9 10" key="1">
    <citation type="submission" date="2011-08" db="EMBL/GenBank/DDBJ databases">
        <authorList>
            <person name="Weinstock G."/>
            <person name="Sodergren E."/>
            <person name="Clifton S."/>
            <person name="Fulton L."/>
            <person name="Fulton B."/>
            <person name="Courtney L."/>
            <person name="Fronick C."/>
            <person name="Harrison M."/>
            <person name="Strong C."/>
            <person name="Farmer C."/>
            <person name="Delahaunty K."/>
            <person name="Markovic C."/>
            <person name="Hall O."/>
            <person name="Minx P."/>
            <person name="Tomlinson C."/>
            <person name="Mitreva M."/>
            <person name="Hou S."/>
            <person name="Chen J."/>
            <person name="Wollam A."/>
            <person name="Pepin K.H."/>
            <person name="Johnson M."/>
            <person name="Bhonagiri V."/>
            <person name="Zhang X."/>
            <person name="Suruliraj S."/>
            <person name="Warren W."/>
            <person name="Chinwalla A."/>
            <person name="Mardis E.R."/>
            <person name="Wilson R.K."/>
        </authorList>
    </citation>
    <scope>NUCLEOTIDE SEQUENCE [LARGE SCALE GENOMIC DNA]</scope>
    <source>
        <strain evidence="9 10">F0432</strain>
    </source>
</reference>
<dbReference type="HOGENOM" id="CLU_1764721_0_0_6"/>
<evidence type="ECO:0000256" key="3">
    <source>
        <dbReference type="ARBA" id="ARBA00022448"/>
    </source>
</evidence>
<protein>
    <submittedName>
        <fullName evidence="9">Sodium:alanine symporter family protein</fullName>
    </submittedName>
</protein>
<keyword evidence="3" id="KW-0813">Transport</keyword>
<dbReference type="Proteomes" id="UP000004750">
    <property type="component" value="Unassembled WGS sequence"/>
</dbReference>
<name>G9ZH87_9GAMM</name>
<dbReference type="GO" id="GO:0005886">
    <property type="term" value="C:plasma membrane"/>
    <property type="evidence" value="ECO:0007669"/>
    <property type="project" value="UniProtKB-SubCell"/>
</dbReference>
<evidence type="ECO:0000256" key="4">
    <source>
        <dbReference type="ARBA" id="ARBA00022475"/>
    </source>
</evidence>
<keyword evidence="7 8" id="KW-0472">Membrane</keyword>
<comment type="caution">
    <text evidence="9">The sequence shown here is derived from an EMBL/GenBank/DDBJ whole genome shotgun (WGS) entry which is preliminary data.</text>
</comment>
<feature type="transmembrane region" description="Helical" evidence="8">
    <location>
        <begin position="32"/>
        <end position="53"/>
    </location>
</feature>
<dbReference type="PANTHER" id="PTHR30330">
    <property type="entry name" value="AGSS FAMILY TRANSPORTER, SODIUM-ALANINE"/>
    <property type="match status" value="1"/>
</dbReference>
<evidence type="ECO:0000313" key="10">
    <source>
        <dbReference type="Proteomes" id="UP000004750"/>
    </source>
</evidence>
<keyword evidence="4" id="KW-1003">Cell membrane</keyword>
<dbReference type="Pfam" id="PF01235">
    <property type="entry name" value="Na_Ala_symp"/>
    <property type="match status" value="1"/>
</dbReference>